<reference evidence="2" key="1">
    <citation type="submission" date="2014-09" db="EMBL/GenBank/DDBJ databases">
        <authorList>
            <person name="Magalhaes I.L.F."/>
            <person name="Oliveira U."/>
            <person name="Santos F.R."/>
            <person name="Vidigal T.H.D.A."/>
            <person name="Brescovit A.D."/>
            <person name="Santos A.J."/>
        </authorList>
    </citation>
    <scope>NUCLEOTIDE SEQUENCE</scope>
    <source>
        <tissue evidence="2">Shoot tissue taken approximately 20 cm above the soil surface</tissue>
    </source>
</reference>
<sequence length="63" mass="6589">MALSLLAAASPFLLYSSSRRPVAAAPTRRAALRVAALKYDPSKVGGRAAVTQLVVSPGFWVGF</sequence>
<evidence type="ECO:0000313" key="2">
    <source>
        <dbReference type="EMBL" id="JAE23903.1"/>
    </source>
</evidence>
<accession>A0A0A9GTL6</accession>
<evidence type="ECO:0000256" key="1">
    <source>
        <dbReference type="SAM" id="SignalP"/>
    </source>
</evidence>
<keyword evidence="1" id="KW-0732">Signal</keyword>
<proteinExistence type="predicted"/>
<feature type="signal peptide" evidence="1">
    <location>
        <begin position="1"/>
        <end position="24"/>
    </location>
</feature>
<dbReference type="EMBL" id="GBRH01173993">
    <property type="protein sequence ID" value="JAE23903.1"/>
    <property type="molecule type" value="Transcribed_RNA"/>
</dbReference>
<dbReference type="AlphaFoldDB" id="A0A0A9GTL6"/>
<feature type="chain" id="PRO_5002046390" evidence="1">
    <location>
        <begin position="25"/>
        <end position="63"/>
    </location>
</feature>
<reference evidence="2" key="2">
    <citation type="journal article" date="2015" name="Data Brief">
        <title>Shoot transcriptome of the giant reed, Arundo donax.</title>
        <authorList>
            <person name="Barrero R.A."/>
            <person name="Guerrero F.D."/>
            <person name="Moolhuijzen P."/>
            <person name="Goolsby J.A."/>
            <person name="Tidwell J."/>
            <person name="Bellgard S.E."/>
            <person name="Bellgard M.I."/>
        </authorList>
    </citation>
    <scope>NUCLEOTIDE SEQUENCE</scope>
    <source>
        <tissue evidence="2">Shoot tissue taken approximately 20 cm above the soil surface</tissue>
    </source>
</reference>
<protein>
    <submittedName>
        <fullName evidence="2">Uncharacterized protein</fullName>
    </submittedName>
</protein>
<name>A0A0A9GTL6_ARUDO</name>
<organism evidence="2">
    <name type="scientific">Arundo donax</name>
    <name type="common">Giant reed</name>
    <name type="synonym">Donax arundinaceus</name>
    <dbReference type="NCBI Taxonomy" id="35708"/>
    <lineage>
        <taxon>Eukaryota</taxon>
        <taxon>Viridiplantae</taxon>
        <taxon>Streptophyta</taxon>
        <taxon>Embryophyta</taxon>
        <taxon>Tracheophyta</taxon>
        <taxon>Spermatophyta</taxon>
        <taxon>Magnoliopsida</taxon>
        <taxon>Liliopsida</taxon>
        <taxon>Poales</taxon>
        <taxon>Poaceae</taxon>
        <taxon>PACMAD clade</taxon>
        <taxon>Arundinoideae</taxon>
        <taxon>Arundineae</taxon>
        <taxon>Arundo</taxon>
    </lineage>
</organism>